<dbReference type="Pfam" id="PF15375">
    <property type="entry name" value="FSAF1"/>
    <property type="match status" value="1"/>
</dbReference>
<reference evidence="3" key="1">
    <citation type="journal article" date="2023" name="Commun. Biol.">
        <title>Genome analysis of Parmales, the sister group of diatoms, reveals the evolutionary specialization of diatoms from phago-mixotrophs to photoautotrophs.</title>
        <authorList>
            <person name="Ban H."/>
            <person name="Sato S."/>
            <person name="Yoshikawa S."/>
            <person name="Yamada K."/>
            <person name="Nakamura Y."/>
            <person name="Ichinomiya M."/>
            <person name="Sato N."/>
            <person name="Blanc-Mathieu R."/>
            <person name="Endo H."/>
            <person name="Kuwata A."/>
            <person name="Ogata H."/>
        </authorList>
    </citation>
    <scope>NUCLEOTIDE SEQUENCE [LARGE SCALE GENOMIC DNA]</scope>
</reference>
<dbReference type="PANTHER" id="PTHR28096:SF1">
    <property type="entry name" value="PROTEIN FAF1"/>
    <property type="match status" value="1"/>
</dbReference>
<gene>
    <name evidence="2" type="ORF">TrCOL_g6018</name>
</gene>
<dbReference type="AlphaFoldDB" id="A0A9W7G2H3"/>
<protein>
    <submittedName>
        <fullName evidence="2">Uncharacterized protein</fullName>
    </submittedName>
</protein>
<organism evidence="2 3">
    <name type="scientific">Triparma columacea</name>
    <dbReference type="NCBI Taxonomy" id="722753"/>
    <lineage>
        <taxon>Eukaryota</taxon>
        <taxon>Sar</taxon>
        <taxon>Stramenopiles</taxon>
        <taxon>Ochrophyta</taxon>
        <taxon>Bolidophyceae</taxon>
        <taxon>Parmales</taxon>
        <taxon>Triparmaceae</taxon>
        <taxon>Triparma</taxon>
    </lineage>
</organism>
<dbReference type="InterPro" id="IPR027973">
    <property type="entry name" value="FSAF1-like"/>
</dbReference>
<dbReference type="GO" id="GO:0000462">
    <property type="term" value="P:maturation of SSU-rRNA from tricistronic rRNA transcript (SSU-rRNA, 5.8S rRNA, LSU-rRNA)"/>
    <property type="evidence" value="ECO:0007669"/>
    <property type="project" value="TreeGrafter"/>
</dbReference>
<proteinExistence type="predicted"/>
<evidence type="ECO:0000313" key="2">
    <source>
        <dbReference type="EMBL" id="GMI33170.1"/>
    </source>
</evidence>
<keyword evidence="3" id="KW-1185">Reference proteome</keyword>
<dbReference type="GO" id="GO:0005730">
    <property type="term" value="C:nucleolus"/>
    <property type="evidence" value="ECO:0007669"/>
    <property type="project" value="TreeGrafter"/>
</dbReference>
<feature type="region of interest" description="Disordered" evidence="1">
    <location>
        <begin position="20"/>
        <end position="59"/>
    </location>
</feature>
<evidence type="ECO:0000256" key="1">
    <source>
        <dbReference type="SAM" id="MobiDB-lite"/>
    </source>
</evidence>
<name>A0A9W7G2H3_9STRA</name>
<evidence type="ECO:0000313" key="3">
    <source>
        <dbReference type="Proteomes" id="UP001165065"/>
    </source>
</evidence>
<comment type="caution">
    <text evidence="2">The sequence shown here is derived from an EMBL/GenBank/DDBJ whole genome shotgun (WGS) entry which is preliminary data.</text>
</comment>
<dbReference type="InterPro" id="IPR053030">
    <property type="entry name" value="Ribosomal_biogenesis_FAF1-like"/>
</dbReference>
<dbReference type="Proteomes" id="UP001165065">
    <property type="component" value="Unassembled WGS sequence"/>
</dbReference>
<sequence length="178" mass="20010">MVKRRAVEVIECPSDDARTNFKKSNKGTTFSSSTISSSNSRVSSNLTAEEEKKYSKMGKSIKSSEQFSEMFKEVQKAGSQQFTGYARKLYREDTYKKTVGQKLKRQKVPQNILAGMIRKQASREEKARKLAADAGIVQAKKKKIKKSYSEVNQRNNRIMGPSPSIGFTRGGVLNVKKN</sequence>
<feature type="compositionally biased region" description="Low complexity" evidence="1">
    <location>
        <begin position="31"/>
        <end position="44"/>
    </location>
</feature>
<dbReference type="EMBL" id="BRYA01000812">
    <property type="protein sequence ID" value="GMI33170.1"/>
    <property type="molecule type" value="Genomic_DNA"/>
</dbReference>
<dbReference type="PANTHER" id="PTHR28096">
    <property type="entry name" value="PROTEIN FAF1"/>
    <property type="match status" value="1"/>
</dbReference>
<accession>A0A9W7G2H3</accession>
<dbReference type="OrthoDB" id="204483at2759"/>